<feature type="transmembrane region" description="Helical" evidence="2">
    <location>
        <begin position="520"/>
        <end position="541"/>
    </location>
</feature>
<reference evidence="4" key="1">
    <citation type="journal article" date="2014" name="Proc. Natl. Acad. Sci. U.S.A.">
        <title>Extensive sampling of basidiomycete genomes demonstrates inadequacy of the white-rot/brown-rot paradigm for wood decay fungi.</title>
        <authorList>
            <person name="Riley R."/>
            <person name="Salamov A.A."/>
            <person name="Brown D.W."/>
            <person name="Nagy L.G."/>
            <person name="Floudas D."/>
            <person name="Held B.W."/>
            <person name="Levasseur A."/>
            <person name="Lombard V."/>
            <person name="Morin E."/>
            <person name="Otillar R."/>
            <person name="Lindquist E.A."/>
            <person name="Sun H."/>
            <person name="LaButti K.M."/>
            <person name="Schmutz J."/>
            <person name="Jabbour D."/>
            <person name="Luo H."/>
            <person name="Baker S.E."/>
            <person name="Pisabarro A.G."/>
            <person name="Walton J.D."/>
            <person name="Blanchette R.A."/>
            <person name="Henrissat B."/>
            <person name="Martin F."/>
            <person name="Cullen D."/>
            <person name="Hibbett D.S."/>
            <person name="Grigoriev I.V."/>
        </authorList>
    </citation>
    <scope>NUCLEOTIDE SEQUENCE [LARGE SCALE GENOMIC DNA]</scope>
    <source>
        <strain evidence="4">MUCL 33604</strain>
    </source>
</reference>
<organism evidence="3 4">
    <name type="scientific">Jaapia argillacea MUCL 33604</name>
    <dbReference type="NCBI Taxonomy" id="933084"/>
    <lineage>
        <taxon>Eukaryota</taxon>
        <taxon>Fungi</taxon>
        <taxon>Dikarya</taxon>
        <taxon>Basidiomycota</taxon>
        <taxon>Agaricomycotina</taxon>
        <taxon>Agaricomycetes</taxon>
        <taxon>Agaricomycetidae</taxon>
        <taxon>Jaapiales</taxon>
        <taxon>Jaapiaceae</taxon>
        <taxon>Jaapia</taxon>
    </lineage>
</organism>
<evidence type="ECO:0000256" key="1">
    <source>
        <dbReference type="SAM" id="MobiDB-lite"/>
    </source>
</evidence>
<feature type="region of interest" description="Disordered" evidence="1">
    <location>
        <begin position="266"/>
        <end position="312"/>
    </location>
</feature>
<evidence type="ECO:0000313" key="4">
    <source>
        <dbReference type="Proteomes" id="UP000027265"/>
    </source>
</evidence>
<keyword evidence="2" id="KW-0812">Transmembrane</keyword>
<feature type="transmembrane region" description="Helical" evidence="2">
    <location>
        <begin position="40"/>
        <end position="60"/>
    </location>
</feature>
<keyword evidence="4" id="KW-1185">Reference proteome</keyword>
<dbReference type="EMBL" id="KL197714">
    <property type="protein sequence ID" value="KDQ60192.1"/>
    <property type="molecule type" value="Genomic_DNA"/>
</dbReference>
<protein>
    <submittedName>
        <fullName evidence="3">Uncharacterized protein</fullName>
    </submittedName>
</protein>
<dbReference type="AlphaFoldDB" id="A0A067Q9K3"/>
<keyword evidence="2" id="KW-0472">Membrane</keyword>
<dbReference type="PROSITE" id="PS51257">
    <property type="entry name" value="PROKAR_LIPOPROTEIN"/>
    <property type="match status" value="1"/>
</dbReference>
<feature type="transmembrane region" description="Helical" evidence="2">
    <location>
        <begin position="159"/>
        <end position="188"/>
    </location>
</feature>
<gene>
    <name evidence="3" type="ORF">JAAARDRAFT_32574</name>
</gene>
<sequence length="562" mass="61859">MLPFPLKLVWFIFSLSGLFGCWIVLWAFAQSAQVFWSPLLYCLGVTLLEGVFCLGMVWRMDPFLMPRAFCQTQVVVISFGACLMTGVAASYTIGTTLSLLRPSRKADSTHLSLSWHLPYLLLVAVYPLLASAAQVAAIVKLDAVHPSDGLQCDATHPIWVRLLGYAGAPLLLSIPGLVLSAVTAVRLFKAQKLLPRTRSRLFSNRNSDATQPQDNFTRLPVRNSRRKSFPSTLDPSPRPIHTPLAIPSPPPSLVLNHPHLLHHAGRVPTSPVLSSPTRKYHLPFASPDPTLPPPEYESGELRPPSASTRRSSVRIDGEDFYCDASDSSISSGFPTFAPPSKPPSLKRGKGVDTPLSAFPDLEYQLQHHSSARTFAKDDESNIKRIKEANSSALSVVGGEGTGEDAESESRWDRGSSLTITKSDLGEMEYEGEAGPSRCGRLGENAIDDDEDDWTTPKFVRRDPRELMSRQTTNRPPPAPSPSPMIWHLVIFQTTIFFTMVLASISTLIDLIKHNTTSTPFGTHHVAFLLAAWAPCLIFGNLQPVRHRLSSSLVRWRSSTSIL</sequence>
<dbReference type="OrthoDB" id="3256745at2759"/>
<feature type="region of interest" description="Disordered" evidence="1">
    <location>
        <begin position="393"/>
        <end position="414"/>
    </location>
</feature>
<proteinExistence type="predicted"/>
<evidence type="ECO:0000313" key="3">
    <source>
        <dbReference type="EMBL" id="KDQ60192.1"/>
    </source>
</evidence>
<accession>A0A067Q9K3</accession>
<dbReference type="Proteomes" id="UP000027265">
    <property type="component" value="Unassembled WGS sequence"/>
</dbReference>
<dbReference type="STRING" id="933084.A0A067Q9K3"/>
<feature type="transmembrane region" description="Helical" evidence="2">
    <location>
        <begin position="6"/>
        <end position="28"/>
    </location>
</feature>
<feature type="transmembrane region" description="Helical" evidence="2">
    <location>
        <begin position="119"/>
        <end position="139"/>
    </location>
</feature>
<name>A0A067Q9K3_9AGAM</name>
<feature type="compositionally biased region" description="Polar residues" evidence="1">
    <location>
        <begin position="203"/>
        <end position="216"/>
    </location>
</feature>
<dbReference type="HOGENOM" id="CLU_042883_0_0_1"/>
<feature type="transmembrane region" description="Helical" evidence="2">
    <location>
        <begin position="72"/>
        <end position="99"/>
    </location>
</feature>
<feature type="transmembrane region" description="Helical" evidence="2">
    <location>
        <begin position="484"/>
        <end position="508"/>
    </location>
</feature>
<evidence type="ECO:0000256" key="2">
    <source>
        <dbReference type="SAM" id="Phobius"/>
    </source>
</evidence>
<dbReference type="InParanoid" id="A0A067Q9K3"/>
<feature type="region of interest" description="Disordered" evidence="1">
    <location>
        <begin position="203"/>
        <end position="244"/>
    </location>
</feature>
<keyword evidence="2" id="KW-1133">Transmembrane helix</keyword>